<dbReference type="PRINTS" id="PR00081">
    <property type="entry name" value="GDHRDH"/>
</dbReference>
<dbReference type="PROSITE" id="PS00061">
    <property type="entry name" value="ADH_SHORT"/>
    <property type="match status" value="1"/>
</dbReference>
<dbReference type="FunFam" id="3.40.50.720:FF:000084">
    <property type="entry name" value="Short-chain dehydrogenase reductase"/>
    <property type="match status" value="1"/>
</dbReference>
<evidence type="ECO:0000256" key="1">
    <source>
        <dbReference type="ARBA" id="ARBA00006484"/>
    </source>
</evidence>
<dbReference type="OrthoDB" id="1888931at2759"/>
<dbReference type="Proteomes" id="UP000237144">
    <property type="component" value="Unassembled WGS sequence"/>
</dbReference>
<sequence>MSCLVHSCDLCSPLSPPLLATLLQIGPCLTCFPRSRFRTRRRDLSGRARACSFSLSRRDRVFFALPLLDTAMSNRPFSPNALAGKVCIVTGGASGIGYATVKAFLQAGAKGVTIVDLSADAINRAIDALAQELGAEVKDRLYACAGDVSQEETAERYVQETIRQFHRLDISVQCAGISLPSTDVADLKVSDWDKTMGVNLRGVFLGVQQSIRGILETPRGDGEGGDAAIVLVSSQLGLDGYAGSAAYSASKFALRGLMSSVAQEVGPKGIRVNAVCPGPIETPMLEGFSAEGHLTKGNIKRAGKPEEVAYAILFLASEASSYMCGSSLKVDAGWSKWC</sequence>
<reference evidence="4 5" key="1">
    <citation type="journal article" date="2018" name="Front. Microbiol.">
        <title>Prospects for Fungal Bioremediation of Acidic Radioactive Waste Sites: Characterization and Genome Sequence of Rhodotorula taiwanensis MD1149.</title>
        <authorList>
            <person name="Tkavc R."/>
            <person name="Matrosova V.Y."/>
            <person name="Grichenko O.E."/>
            <person name="Gostincar C."/>
            <person name="Volpe R.P."/>
            <person name="Klimenkova P."/>
            <person name="Gaidamakova E.K."/>
            <person name="Zhou C.E."/>
            <person name="Stewart B.J."/>
            <person name="Lyman M.G."/>
            <person name="Malfatti S.A."/>
            <person name="Rubinfeld B."/>
            <person name="Courtot M."/>
            <person name="Singh J."/>
            <person name="Dalgard C.L."/>
            <person name="Hamilton T."/>
            <person name="Frey K.G."/>
            <person name="Gunde-Cimerman N."/>
            <person name="Dugan L."/>
            <person name="Daly M.J."/>
        </authorList>
    </citation>
    <scope>NUCLEOTIDE SEQUENCE [LARGE SCALE GENOMIC DNA]</scope>
    <source>
        <strain evidence="4 5">MD1149</strain>
    </source>
</reference>
<evidence type="ECO:0008006" key="6">
    <source>
        <dbReference type="Google" id="ProtNLM"/>
    </source>
</evidence>
<accession>A0A2S5AZP7</accession>
<comment type="caution">
    <text evidence="4">The sequence shown here is derived from an EMBL/GenBank/DDBJ whole genome shotgun (WGS) entry which is preliminary data.</text>
</comment>
<keyword evidence="5" id="KW-1185">Reference proteome</keyword>
<dbReference type="STRING" id="741276.A0A2S5AZP7"/>
<protein>
    <recommendedName>
        <fullName evidence="6">3-oxoacyl-[acyl-carrier-protein] reductase</fullName>
    </recommendedName>
</protein>
<proteinExistence type="inferred from homology"/>
<evidence type="ECO:0000256" key="3">
    <source>
        <dbReference type="ARBA" id="ARBA00023002"/>
    </source>
</evidence>
<dbReference type="Gene3D" id="3.40.50.720">
    <property type="entry name" value="NAD(P)-binding Rossmann-like Domain"/>
    <property type="match status" value="1"/>
</dbReference>
<dbReference type="GO" id="GO:0016491">
    <property type="term" value="F:oxidoreductase activity"/>
    <property type="evidence" value="ECO:0007669"/>
    <property type="project" value="UniProtKB-KW"/>
</dbReference>
<comment type="similarity">
    <text evidence="1">Belongs to the short-chain dehydrogenases/reductases (SDR) family.</text>
</comment>
<dbReference type="InterPro" id="IPR002347">
    <property type="entry name" value="SDR_fam"/>
</dbReference>
<dbReference type="PANTHER" id="PTHR24321">
    <property type="entry name" value="DEHYDROGENASES, SHORT CHAIN"/>
    <property type="match status" value="1"/>
</dbReference>
<dbReference type="SUPFAM" id="SSF51735">
    <property type="entry name" value="NAD(P)-binding Rossmann-fold domains"/>
    <property type="match status" value="1"/>
</dbReference>
<evidence type="ECO:0000313" key="4">
    <source>
        <dbReference type="EMBL" id="POY70010.1"/>
    </source>
</evidence>
<keyword evidence="2" id="KW-0521">NADP</keyword>
<gene>
    <name evidence="4" type="ORF">BMF94_7000</name>
</gene>
<dbReference type="InterPro" id="IPR020904">
    <property type="entry name" value="Sc_DH/Rdtase_CS"/>
</dbReference>
<dbReference type="EMBL" id="PJQD01000155">
    <property type="protein sequence ID" value="POY70010.1"/>
    <property type="molecule type" value="Genomic_DNA"/>
</dbReference>
<dbReference type="InterPro" id="IPR036291">
    <property type="entry name" value="NAD(P)-bd_dom_sf"/>
</dbReference>
<evidence type="ECO:0000256" key="2">
    <source>
        <dbReference type="ARBA" id="ARBA00022857"/>
    </source>
</evidence>
<name>A0A2S5AZP7_9BASI</name>
<dbReference type="Pfam" id="PF13561">
    <property type="entry name" value="adh_short_C2"/>
    <property type="match status" value="1"/>
</dbReference>
<dbReference type="CDD" id="cd05233">
    <property type="entry name" value="SDR_c"/>
    <property type="match status" value="1"/>
</dbReference>
<keyword evidence="3" id="KW-0560">Oxidoreductase</keyword>
<organism evidence="4 5">
    <name type="scientific">Rhodotorula taiwanensis</name>
    <dbReference type="NCBI Taxonomy" id="741276"/>
    <lineage>
        <taxon>Eukaryota</taxon>
        <taxon>Fungi</taxon>
        <taxon>Dikarya</taxon>
        <taxon>Basidiomycota</taxon>
        <taxon>Pucciniomycotina</taxon>
        <taxon>Microbotryomycetes</taxon>
        <taxon>Sporidiobolales</taxon>
        <taxon>Sporidiobolaceae</taxon>
        <taxon>Rhodotorula</taxon>
    </lineage>
</organism>
<evidence type="ECO:0000313" key="5">
    <source>
        <dbReference type="Proteomes" id="UP000237144"/>
    </source>
</evidence>
<dbReference type="PANTHER" id="PTHR24321:SF8">
    <property type="entry name" value="ESTRADIOL 17-BETA-DEHYDROGENASE 8-RELATED"/>
    <property type="match status" value="1"/>
</dbReference>
<dbReference type="AlphaFoldDB" id="A0A2S5AZP7"/>